<feature type="chain" id="PRO_5040606901" description="Extracellular membrane protein CFEM domain-containing protein" evidence="1">
    <location>
        <begin position="19"/>
        <end position="81"/>
    </location>
</feature>
<evidence type="ECO:0000313" key="2">
    <source>
        <dbReference type="EMBL" id="KAF1935218.1"/>
    </source>
</evidence>
<dbReference type="PROSITE" id="PS51257">
    <property type="entry name" value="PROKAR_LIPOPROTEIN"/>
    <property type="match status" value="1"/>
</dbReference>
<evidence type="ECO:0000313" key="4">
    <source>
        <dbReference type="Proteomes" id="UP000800038"/>
    </source>
</evidence>
<dbReference type="AlphaFoldDB" id="A0A6A5SB04"/>
<dbReference type="EMBL" id="ML976298">
    <property type="protein sequence ID" value="KAF1935218.1"/>
    <property type="molecule type" value="Genomic_DNA"/>
</dbReference>
<proteinExistence type="predicted"/>
<evidence type="ECO:0000313" key="3">
    <source>
        <dbReference type="EMBL" id="KAF1937182.1"/>
    </source>
</evidence>
<protein>
    <recommendedName>
        <fullName evidence="5">Extracellular membrane protein CFEM domain-containing protein</fullName>
    </recommendedName>
</protein>
<evidence type="ECO:0008006" key="5">
    <source>
        <dbReference type="Google" id="ProtNLM"/>
    </source>
</evidence>
<dbReference type="EMBL" id="ML976150">
    <property type="protein sequence ID" value="KAF1937182.1"/>
    <property type="molecule type" value="Genomic_DNA"/>
</dbReference>
<keyword evidence="4" id="KW-1185">Reference proteome</keyword>
<reference evidence="3" key="1">
    <citation type="journal article" date="2020" name="Stud. Mycol.">
        <title>101 Dothideomycetes genomes: a test case for predicting lifestyles and emergence of pathogens.</title>
        <authorList>
            <person name="Haridas S."/>
            <person name="Albert R."/>
            <person name="Binder M."/>
            <person name="Bloem J."/>
            <person name="Labutti K."/>
            <person name="Salamov A."/>
            <person name="Andreopoulos B."/>
            <person name="Baker S."/>
            <person name="Barry K."/>
            <person name="Bills G."/>
            <person name="Bluhm B."/>
            <person name="Cannon C."/>
            <person name="Castanera R."/>
            <person name="Culley D."/>
            <person name="Daum C."/>
            <person name="Ezra D."/>
            <person name="Gonzalez J."/>
            <person name="Henrissat B."/>
            <person name="Kuo A."/>
            <person name="Liang C."/>
            <person name="Lipzen A."/>
            <person name="Lutzoni F."/>
            <person name="Magnuson J."/>
            <person name="Mondo S."/>
            <person name="Nolan M."/>
            <person name="Ohm R."/>
            <person name="Pangilinan J."/>
            <person name="Park H.-J."/>
            <person name="Ramirez L."/>
            <person name="Alfaro M."/>
            <person name="Sun H."/>
            <person name="Tritt A."/>
            <person name="Yoshinaga Y."/>
            <person name="Zwiers L.-H."/>
            <person name="Turgeon B."/>
            <person name="Goodwin S."/>
            <person name="Spatafora J."/>
            <person name="Crous P."/>
            <person name="Grigoriev I."/>
        </authorList>
    </citation>
    <scope>NUCLEOTIDE SEQUENCE</scope>
    <source>
        <strain evidence="3">CBS 161.51</strain>
    </source>
</reference>
<keyword evidence="1" id="KW-0732">Signal</keyword>
<dbReference type="Proteomes" id="UP000800038">
    <property type="component" value="Unassembled WGS sequence"/>
</dbReference>
<evidence type="ECO:0000256" key="1">
    <source>
        <dbReference type="SAM" id="SignalP"/>
    </source>
</evidence>
<organism evidence="3 4">
    <name type="scientific">Clathrospora elynae</name>
    <dbReference type="NCBI Taxonomy" id="706981"/>
    <lineage>
        <taxon>Eukaryota</taxon>
        <taxon>Fungi</taxon>
        <taxon>Dikarya</taxon>
        <taxon>Ascomycota</taxon>
        <taxon>Pezizomycotina</taxon>
        <taxon>Dothideomycetes</taxon>
        <taxon>Pleosporomycetidae</taxon>
        <taxon>Pleosporales</taxon>
        <taxon>Diademaceae</taxon>
        <taxon>Clathrospora</taxon>
    </lineage>
</organism>
<gene>
    <name evidence="3" type="ORF">EJ02DRAFT_438051</name>
    <name evidence="2" type="ORF">EJ02DRAFT_460581</name>
</gene>
<accession>A0A6A5SB04</accession>
<feature type="signal peptide" evidence="1">
    <location>
        <begin position="1"/>
        <end position="18"/>
    </location>
</feature>
<name>A0A6A5SB04_9PLEO</name>
<sequence length="81" mass="8755">MKFFSVIIATSFAATAMACDAANCCYKNTLTCVKHNTVANVLTANAFCKDQTICDQSITANCKADCCRLIKFPEKSFGIPC</sequence>